<keyword evidence="5" id="KW-1185">Reference proteome</keyword>
<keyword evidence="1" id="KW-0472">Membrane</keyword>
<dbReference type="RefSeq" id="WP_092669462.1">
    <property type="nucleotide sequence ID" value="NZ_BMDN01000003.1"/>
</dbReference>
<feature type="transmembrane region" description="Helical" evidence="1">
    <location>
        <begin position="94"/>
        <end position="114"/>
    </location>
</feature>
<feature type="transmembrane region" description="Helical" evidence="1">
    <location>
        <begin position="18"/>
        <end position="37"/>
    </location>
</feature>
<feature type="transmembrane region" description="Helical" evidence="1">
    <location>
        <begin position="57"/>
        <end position="82"/>
    </location>
</feature>
<keyword evidence="1" id="KW-1133">Transmembrane helix</keyword>
<evidence type="ECO:0000313" key="3">
    <source>
        <dbReference type="EMBL" id="SDS10889.1"/>
    </source>
</evidence>
<proteinExistence type="predicted"/>
<keyword evidence="1" id="KW-0812">Transmembrane</keyword>
<protein>
    <submittedName>
        <fullName evidence="2">Glucan phosphoethanolaminetransferase (Alkaline phosphatase superfamily)</fullName>
    </submittedName>
</protein>
<dbReference type="Proteomes" id="UP000893823">
    <property type="component" value="Unassembled WGS sequence"/>
</dbReference>
<gene>
    <name evidence="2" type="ORF">BCL57_002074</name>
    <name evidence="3" type="ORF">SAMN04489721_0789</name>
</gene>
<dbReference type="EMBL" id="SODL02000003">
    <property type="protein sequence ID" value="MCP2367915.1"/>
    <property type="molecule type" value="Genomic_DNA"/>
</dbReference>
<evidence type="ECO:0000256" key="1">
    <source>
        <dbReference type="SAM" id="Phobius"/>
    </source>
</evidence>
<reference evidence="3" key="1">
    <citation type="submission" date="2016-10" db="EMBL/GenBank/DDBJ databases">
        <authorList>
            <person name="de Groot N.N."/>
        </authorList>
    </citation>
    <scope>NUCLEOTIDE SEQUENCE [LARGE SCALE GENOMIC DNA]</scope>
    <source>
        <strain evidence="3">CPCC 202695</strain>
    </source>
</reference>
<dbReference type="OrthoDB" id="5116782at2"/>
<dbReference type="Proteomes" id="UP000199482">
    <property type="component" value="Chromosome I"/>
</dbReference>
<name>A0A1H1PJL7_9MICO</name>
<sequence>MSTGDEVTATAPARRTPFWLELTLAIAFGLFFAYDAWEAVGNLIGMTQVASALETSINGVGWLVLIAAAVLPVVLFAAAFLLGRRRTAPVQAALYLCGLAVSAALYLDILLMFGPGALLA</sequence>
<dbReference type="AlphaFoldDB" id="A0A1H1PJL7"/>
<evidence type="ECO:0000313" key="5">
    <source>
        <dbReference type="Proteomes" id="UP000893823"/>
    </source>
</evidence>
<accession>A0A1H1PJL7</accession>
<reference evidence="4" key="2">
    <citation type="submission" date="2016-10" db="EMBL/GenBank/DDBJ databases">
        <authorList>
            <person name="Varghese N."/>
            <person name="Submissions S."/>
        </authorList>
    </citation>
    <scope>NUCLEOTIDE SEQUENCE [LARGE SCALE GENOMIC DNA]</scope>
    <source>
        <strain evidence="4">CPCC 202695</strain>
    </source>
</reference>
<dbReference type="STRING" id="589382.SAMN04489721_0789"/>
<evidence type="ECO:0000313" key="2">
    <source>
        <dbReference type="EMBL" id="MCP2367915.1"/>
    </source>
</evidence>
<reference evidence="2" key="3">
    <citation type="submission" date="2022-06" db="EMBL/GenBank/DDBJ databases">
        <title>Genomic Encyclopedia of Type Strains, Phase III (KMG-III): the genomes of soil and plant-associated and newly described type strains.</title>
        <authorList>
            <person name="Whitman W."/>
        </authorList>
    </citation>
    <scope>NUCLEOTIDE SEQUENCE</scope>
    <source>
        <strain evidence="2">CPCC 202695</strain>
    </source>
</reference>
<evidence type="ECO:0000313" key="4">
    <source>
        <dbReference type="Proteomes" id="UP000199482"/>
    </source>
</evidence>
<organism evidence="3 4">
    <name type="scientific">Agromyces flavus</name>
    <dbReference type="NCBI Taxonomy" id="589382"/>
    <lineage>
        <taxon>Bacteria</taxon>
        <taxon>Bacillati</taxon>
        <taxon>Actinomycetota</taxon>
        <taxon>Actinomycetes</taxon>
        <taxon>Micrococcales</taxon>
        <taxon>Microbacteriaceae</taxon>
        <taxon>Agromyces</taxon>
    </lineage>
</organism>
<dbReference type="EMBL" id="LT629755">
    <property type="protein sequence ID" value="SDS10889.1"/>
    <property type="molecule type" value="Genomic_DNA"/>
</dbReference>